<dbReference type="Pfam" id="PF00881">
    <property type="entry name" value="Nitroreductase"/>
    <property type="match status" value="1"/>
</dbReference>
<keyword evidence="5" id="KW-0521">NADP</keyword>
<comment type="caution">
    <text evidence="7">The sequence shown here is derived from an EMBL/GenBank/DDBJ whole genome shotgun (WGS) entry which is preliminary data.</text>
</comment>
<accession>A0A2V1IT24</accession>
<evidence type="ECO:0000256" key="1">
    <source>
        <dbReference type="ARBA" id="ARBA00008366"/>
    </source>
</evidence>
<dbReference type="PANTHER" id="PTHR43425:SF2">
    <property type="entry name" value="OXYGEN-INSENSITIVE NADPH NITROREDUCTASE"/>
    <property type="match status" value="1"/>
</dbReference>
<protein>
    <submittedName>
        <fullName evidence="7">NADPH-dependent oxidoreductase</fullName>
    </submittedName>
</protein>
<dbReference type="PANTHER" id="PTHR43425">
    <property type="entry name" value="OXYGEN-INSENSITIVE NADPH NITROREDUCTASE"/>
    <property type="match status" value="1"/>
</dbReference>
<evidence type="ECO:0000313" key="7">
    <source>
        <dbReference type="EMBL" id="PWB03608.1"/>
    </source>
</evidence>
<evidence type="ECO:0000256" key="2">
    <source>
        <dbReference type="ARBA" id="ARBA00022630"/>
    </source>
</evidence>
<dbReference type="Gene3D" id="3.40.109.10">
    <property type="entry name" value="NADH Oxidase"/>
    <property type="match status" value="1"/>
</dbReference>
<keyword evidence="3 5" id="KW-0288">FMN</keyword>
<evidence type="ECO:0000313" key="8">
    <source>
        <dbReference type="Proteomes" id="UP000244905"/>
    </source>
</evidence>
<dbReference type="InterPro" id="IPR000415">
    <property type="entry name" value="Nitroreductase-like"/>
</dbReference>
<name>A0A2V1IT24_9BACT</name>
<evidence type="ECO:0000256" key="4">
    <source>
        <dbReference type="ARBA" id="ARBA00023002"/>
    </source>
</evidence>
<keyword evidence="2 5" id="KW-0285">Flavoprotein</keyword>
<gene>
    <name evidence="7" type="ORF">C5O23_02550</name>
</gene>
<dbReference type="Proteomes" id="UP000244905">
    <property type="component" value="Unassembled WGS sequence"/>
</dbReference>
<keyword evidence="4 5" id="KW-0560">Oxidoreductase</keyword>
<dbReference type="GO" id="GO:0016491">
    <property type="term" value="F:oxidoreductase activity"/>
    <property type="evidence" value="ECO:0007669"/>
    <property type="project" value="UniProtKB-UniRule"/>
</dbReference>
<keyword evidence="8" id="KW-1185">Reference proteome</keyword>
<feature type="domain" description="Nitroreductase" evidence="6">
    <location>
        <begin position="9"/>
        <end position="163"/>
    </location>
</feature>
<proteinExistence type="inferred from homology"/>
<dbReference type="RefSeq" id="WP_107031390.1">
    <property type="nucleotide sequence ID" value="NZ_CARXIO010000020.1"/>
</dbReference>
<dbReference type="InterPro" id="IPR029479">
    <property type="entry name" value="Nitroreductase"/>
</dbReference>
<dbReference type="AlphaFoldDB" id="A0A2V1IT24"/>
<organism evidence="7 8">
    <name type="scientific">Duncaniella muris</name>
    <dbReference type="NCBI Taxonomy" id="2094150"/>
    <lineage>
        <taxon>Bacteria</taxon>
        <taxon>Pseudomonadati</taxon>
        <taxon>Bacteroidota</taxon>
        <taxon>Bacteroidia</taxon>
        <taxon>Bacteroidales</taxon>
        <taxon>Muribaculaceae</taxon>
        <taxon>Duncaniella</taxon>
    </lineage>
</organism>
<dbReference type="PIRSF" id="PIRSF005426">
    <property type="entry name" value="Frp"/>
    <property type="match status" value="1"/>
</dbReference>
<evidence type="ECO:0000256" key="3">
    <source>
        <dbReference type="ARBA" id="ARBA00022643"/>
    </source>
</evidence>
<evidence type="ECO:0000256" key="5">
    <source>
        <dbReference type="PIRNR" id="PIRNR005426"/>
    </source>
</evidence>
<reference evidence="8" key="1">
    <citation type="submission" date="2018-02" db="EMBL/GenBank/DDBJ databases">
        <authorList>
            <person name="Clavel T."/>
            <person name="Strowig T."/>
        </authorList>
    </citation>
    <scope>NUCLEOTIDE SEQUENCE [LARGE SCALE GENOMIC DNA]</scope>
    <source>
        <strain evidence="8">DSM 103720</strain>
    </source>
</reference>
<dbReference type="GeneID" id="82525228"/>
<dbReference type="InterPro" id="IPR016446">
    <property type="entry name" value="Flavin_OxRdtase_Frp"/>
</dbReference>
<comment type="similarity">
    <text evidence="1 5">Belongs to the flavin oxidoreductase frp family.</text>
</comment>
<dbReference type="EMBL" id="PUEC01000004">
    <property type="protein sequence ID" value="PWB03608.1"/>
    <property type="molecule type" value="Genomic_DNA"/>
</dbReference>
<dbReference type="SUPFAM" id="SSF55469">
    <property type="entry name" value="FMN-dependent nitroreductase-like"/>
    <property type="match status" value="1"/>
</dbReference>
<evidence type="ECO:0000259" key="6">
    <source>
        <dbReference type="Pfam" id="PF00881"/>
    </source>
</evidence>
<sequence length="250" mass="27811">MDKNNYFSTRRTIRKYDLSRPVSEVFLRELLAKASRAANTGNMQIYSVIINRDPEKIAALAPAHFCQPAIKGAAAVLTFCLDLNRFNRWCELNGTQGGMNNLQGFTWGVIDTSIFAQQFCTVAEMEGLGTCYLGTTTYNASQISDALALPSDVIPVITVTVGYPAETPELQDRLPLDAVVHSESYHNPTDAEIREFYAAEEANPASMKFVTENGKQNLAQVFAEVRYPKAANEQFSRVYKEFLKDKGISL</sequence>